<organism evidence="5 6">
    <name type="scientific">Paenibacillus allorhizoplanae</name>
    <dbReference type="NCBI Taxonomy" id="2905648"/>
    <lineage>
        <taxon>Bacteria</taxon>
        <taxon>Bacillati</taxon>
        <taxon>Bacillota</taxon>
        <taxon>Bacilli</taxon>
        <taxon>Bacillales</taxon>
        <taxon>Paenibacillaceae</taxon>
        <taxon>Paenibacillus</taxon>
    </lineage>
</organism>
<dbReference type="InterPro" id="IPR012854">
    <property type="entry name" value="Cu_amine_oxidase-like_N"/>
</dbReference>
<evidence type="ECO:0008006" key="7">
    <source>
        <dbReference type="Google" id="ProtNLM"/>
    </source>
</evidence>
<evidence type="ECO:0000256" key="2">
    <source>
        <dbReference type="SAM" id="SignalP"/>
    </source>
</evidence>
<dbReference type="InterPro" id="IPR002471">
    <property type="entry name" value="Pept_S9_AS"/>
</dbReference>
<feature type="domain" description="Copper amine oxidase-like N-terminal" evidence="3">
    <location>
        <begin position="53"/>
        <end position="138"/>
    </location>
</feature>
<comment type="caution">
    <text evidence="5">The sequence shown here is derived from an EMBL/GenBank/DDBJ whole genome shotgun (WGS) entry which is preliminary data.</text>
</comment>
<dbReference type="Proteomes" id="UP000838821">
    <property type="component" value="Unassembled WGS sequence"/>
</dbReference>
<proteinExistence type="predicted"/>
<evidence type="ECO:0000256" key="1">
    <source>
        <dbReference type="ARBA" id="ARBA00022801"/>
    </source>
</evidence>
<dbReference type="PANTHER" id="PTHR43265">
    <property type="entry name" value="ESTERASE ESTD"/>
    <property type="match status" value="1"/>
</dbReference>
<feature type="domain" description="AB hydrolase-1" evidence="4">
    <location>
        <begin position="291"/>
        <end position="426"/>
    </location>
</feature>
<evidence type="ECO:0000259" key="3">
    <source>
        <dbReference type="Pfam" id="PF07833"/>
    </source>
</evidence>
<evidence type="ECO:0000313" key="5">
    <source>
        <dbReference type="EMBL" id="CAH1195612.1"/>
    </source>
</evidence>
<dbReference type="InterPro" id="IPR029058">
    <property type="entry name" value="AB_hydrolase_fold"/>
</dbReference>
<dbReference type="EMBL" id="CAKMMW010000002">
    <property type="protein sequence ID" value="CAH1195612.1"/>
    <property type="molecule type" value="Genomic_DNA"/>
</dbReference>
<keyword evidence="2" id="KW-0732">Signal</keyword>
<keyword evidence="6" id="KW-1185">Reference proteome</keyword>
<keyword evidence="1" id="KW-0378">Hydrolase</keyword>
<dbReference type="InterPro" id="IPR000073">
    <property type="entry name" value="AB_hydrolase_1"/>
</dbReference>
<dbReference type="Pfam" id="PF07833">
    <property type="entry name" value="Cu_amine_oxidN1"/>
    <property type="match status" value="1"/>
</dbReference>
<dbReference type="Gene3D" id="3.30.457.10">
    <property type="entry name" value="Copper amine oxidase-like, N-terminal domain"/>
    <property type="match status" value="1"/>
</dbReference>
<dbReference type="InterPro" id="IPR053145">
    <property type="entry name" value="AB_hydrolase_Est10"/>
</dbReference>
<name>A0ABN8G5P0_9BACL</name>
<dbReference type="Gene3D" id="3.10.450.590">
    <property type="match status" value="1"/>
</dbReference>
<protein>
    <recommendedName>
        <fullName evidence="7">Alpha/beta fold hydrolase</fullName>
    </recommendedName>
</protein>
<dbReference type="SUPFAM" id="SSF55383">
    <property type="entry name" value="Copper amine oxidase, domain N"/>
    <property type="match status" value="1"/>
</dbReference>
<evidence type="ECO:0000313" key="6">
    <source>
        <dbReference type="Proteomes" id="UP000838821"/>
    </source>
</evidence>
<feature type="signal peptide" evidence="2">
    <location>
        <begin position="1"/>
        <end position="28"/>
    </location>
</feature>
<dbReference type="Pfam" id="PF12697">
    <property type="entry name" value="Abhydrolase_6"/>
    <property type="match status" value="1"/>
</dbReference>
<dbReference type="SUPFAM" id="SSF53474">
    <property type="entry name" value="alpha/beta-Hydrolases"/>
    <property type="match status" value="1"/>
</dbReference>
<feature type="chain" id="PRO_5046059383" description="Alpha/beta fold hydrolase" evidence="2">
    <location>
        <begin position="29"/>
        <end position="557"/>
    </location>
</feature>
<evidence type="ECO:0000259" key="4">
    <source>
        <dbReference type="Pfam" id="PF12697"/>
    </source>
</evidence>
<accession>A0ABN8G5P0</accession>
<dbReference type="RefSeq" id="WP_236284671.1">
    <property type="nucleotide sequence ID" value="NZ_CAKMMW010000002.1"/>
</dbReference>
<dbReference type="InterPro" id="IPR036582">
    <property type="entry name" value="Mao_N_sf"/>
</dbReference>
<reference evidence="5" key="1">
    <citation type="submission" date="2022-01" db="EMBL/GenBank/DDBJ databases">
        <authorList>
            <person name="Criscuolo A."/>
        </authorList>
    </citation>
    <scope>NUCLEOTIDE SEQUENCE</scope>
    <source>
        <strain evidence="5">CIP111891</strain>
    </source>
</reference>
<sequence>MKTNATIPLKVISAMLALTVSLPTVSTAAASKTLVVTPASHVQIAADRSAQNVPLRAVVETLGGEVLWDETSSSVSIKYLGHALSLKIGSNEAVIDGKVITLPSATQLVEEHTIFALRALNEALGTTIGWDDQAQAIIFDKTDLTGKATAFIASALGSSPNSSTQYFSANLGSVATAESIKQFFGNVTGQLGSYKGVAKLTSDKTIVHENVRLTLTFEKSEIPFVLRFNHGGEIDDFLLDSSAAMKLEGYKLPSYANSETYNEKEVMIGEGRWALPGTLTLPTGKGPHPVVVLVHGSGPNDRDEWLGALKPFSDLAVGLASQGIAVLRYEKRSLEYPAQLSLLPNMTMKEEALDDALTAVKQMRNTEGIDPRQIYVLGHSQGGFMMPRLVEADIDKQIAGTVLMSAPGGSFFDLLEKQFSYLVDLKQMPPQSLDFYKKQFAILKDPNLSTANPPKEYSLGNWFMDLRGYEPAEKAKTQTGKMLVLQGGRDYQVMPEQLDIWKNNLKDRKDVTYLLYPKLNHFYTEGEGAMSTPQEYFKQGNIPSEVINDIGNWVKNK</sequence>
<dbReference type="Gene3D" id="3.40.50.1820">
    <property type="entry name" value="alpha/beta hydrolase"/>
    <property type="match status" value="1"/>
</dbReference>
<dbReference type="PANTHER" id="PTHR43265:SF1">
    <property type="entry name" value="ESTERASE ESTD"/>
    <property type="match status" value="1"/>
</dbReference>
<dbReference type="PROSITE" id="PS00708">
    <property type="entry name" value="PRO_ENDOPEP_SER"/>
    <property type="match status" value="1"/>
</dbReference>
<gene>
    <name evidence="5" type="ORF">PAECIP111891_00709</name>
</gene>